<dbReference type="InterPro" id="IPR008271">
    <property type="entry name" value="Ser/Thr_kinase_AS"/>
</dbReference>
<protein>
    <recommendedName>
        <fullName evidence="1">non-specific serine/threonine protein kinase</fullName>
        <ecNumber evidence="1">2.7.11.1</ecNumber>
    </recommendedName>
</protein>
<keyword evidence="5" id="KW-0547">Nucleotide-binding</keyword>
<keyword evidence="15" id="KW-1185">Reference proteome</keyword>
<dbReference type="Proteomes" id="UP000011115">
    <property type="component" value="Unassembled WGS sequence"/>
</dbReference>
<dbReference type="CDD" id="cd14066">
    <property type="entry name" value="STKc_IRAK"/>
    <property type="match status" value="1"/>
</dbReference>
<evidence type="ECO:0000256" key="1">
    <source>
        <dbReference type="ARBA" id="ARBA00012513"/>
    </source>
</evidence>
<dbReference type="InterPro" id="IPR011009">
    <property type="entry name" value="Kinase-like_dom_sf"/>
</dbReference>
<dbReference type="GO" id="GO:0006955">
    <property type="term" value="P:immune response"/>
    <property type="evidence" value="ECO:0000318"/>
    <property type="project" value="GO_Central"/>
</dbReference>
<sequence length="421" mass="47419">MVLCGIIYIIYLKRSARSKGNNVEISSAFSQLLQLLDIVITSIVLIIEARDIVLGMPMEYLPHRDSFDEDLITEDDKKRIDVPFFSLNSILVATENFSNASKLGRGGFGPVYKSGDIFMQGKFLGGTDMAVKRLSSNSGQGVEEFKTEVMLIAKLQHRNLVRLLGYCVERNEKILLYEYMPNKSLDTFLFDHAFCRLLDWRIRFEIILGIARGLLYLHQDSRLRIIHRDLKTSNILLDEEMNAKISDFGLARIVEGKNTEANTNKVVGTYGYMSPEYALEGLFSIKSDVFAFGVVLLEIVSGRRNMEFFEDVNLIGHVWRLWMKDSALDMMDQTIVESCDESEVLKCVNVALLCVQEDPAERPVMSNVVFMLGGESITLPRPNQPAFIARRNSAGASTSSSSSKLYNTSNNGLTITQRVGR</sequence>
<dbReference type="STRING" id="4113.M1BN70"/>
<name>M1BN70_SOLTU</name>
<proteinExistence type="predicted"/>
<evidence type="ECO:0000256" key="3">
    <source>
        <dbReference type="ARBA" id="ARBA00022679"/>
    </source>
</evidence>
<dbReference type="FunFam" id="3.30.200.20:FF:001238">
    <property type="entry name" value="Os08g0179000 protein"/>
    <property type="match status" value="1"/>
</dbReference>
<evidence type="ECO:0000256" key="4">
    <source>
        <dbReference type="ARBA" id="ARBA00022729"/>
    </source>
</evidence>
<evidence type="ECO:0000256" key="2">
    <source>
        <dbReference type="ARBA" id="ARBA00022527"/>
    </source>
</evidence>
<keyword evidence="3" id="KW-0808">Transferase</keyword>
<dbReference type="Pfam" id="PF07714">
    <property type="entry name" value="PK_Tyr_Ser-Thr"/>
    <property type="match status" value="1"/>
</dbReference>
<dbReference type="Gene3D" id="1.10.510.10">
    <property type="entry name" value="Transferase(Phosphotransferase) domain 1"/>
    <property type="match status" value="1"/>
</dbReference>
<dbReference type="InParanoid" id="M1BN70"/>
<feature type="compositionally biased region" description="Low complexity" evidence="12">
    <location>
        <begin position="392"/>
        <end position="411"/>
    </location>
</feature>
<evidence type="ECO:0000256" key="11">
    <source>
        <dbReference type="ARBA" id="ARBA00048679"/>
    </source>
</evidence>
<feature type="compositionally biased region" description="Polar residues" evidence="12">
    <location>
        <begin position="412"/>
        <end position="421"/>
    </location>
</feature>
<comment type="catalytic activity">
    <reaction evidence="10">
        <text>L-threonyl-[protein] + ATP = O-phospho-L-threonyl-[protein] + ADP + H(+)</text>
        <dbReference type="Rhea" id="RHEA:46608"/>
        <dbReference type="Rhea" id="RHEA-COMP:11060"/>
        <dbReference type="Rhea" id="RHEA-COMP:11605"/>
        <dbReference type="ChEBI" id="CHEBI:15378"/>
        <dbReference type="ChEBI" id="CHEBI:30013"/>
        <dbReference type="ChEBI" id="CHEBI:30616"/>
        <dbReference type="ChEBI" id="CHEBI:61977"/>
        <dbReference type="ChEBI" id="CHEBI:456216"/>
        <dbReference type="EC" id="2.7.11.1"/>
    </reaction>
</comment>
<dbReference type="Gene3D" id="3.30.200.20">
    <property type="entry name" value="Phosphorylase Kinase, domain 1"/>
    <property type="match status" value="1"/>
</dbReference>
<evidence type="ECO:0000256" key="9">
    <source>
        <dbReference type="ARBA" id="ARBA00023180"/>
    </source>
</evidence>
<keyword evidence="7" id="KW-0067">ATP-binding</keyword>
<dbReference type="GO" id="GO:0005524">
    <property type="term" value="F:ATP binding"/>
    <property type="evidence" value="ECO:0007669"/>
    <property type="project" value="UniProtKB-KW"/>
</dbReference>
<evidence type="ECO:0000259" key="13">
    <source>
        <dbReference type="PROSITE" id="PS50011"/>
    </source>
</evidence>
<keyword evidence="6" id="KW-0418">Kinase</keyword>
<organism evidence="14 15">
    <name type="scientific">Solanum tuberosum</name>
    <name type="common">Potato</name>
    <dbReference type="NCBI Taxonomy" id="4113"/>
    <lineage>
        <taxon>Eukaryota</taxon>
        <taxon>Viridiplantae</taxon>
        <taxon>Streptophyta</taxon>
        <taxon>Embryophyta</taxon>
        <taxon>Tracheophyta</taxon>
        <taxon>Spermatophyta</taxon>
        <taxon>Magnoliopsida</taxon>
        <taxon>eudicotyledons</taxon>
        <taxon>Gunneridae</taxon>
        <taxon>Pentapetalae</taxon>
        <taxon>asterids</taxon>
        <taxon>lamiids</taxon>
        <taxon>Solanales</taxon>
        <taxon>Solanaceae</taxon>
        <taxon>Solanoideae</taxon>
        <taxon>Solaneae</taxon>
        <taxon>Solanum</taxon>
    </lineage>
</organism>
<dbReference type="AlphaFoldDB" id="M1BN70"/>
<dbReference type="FunFam" id="1.10.510.10:FF:000060">
    <property type="entry name" value="G-type lectin S-receptor-like serine/threonine-protein kinase"/>
    <property type="match status" value="1"/>
</dbReference>
<feature type="region of interest" description="Disordered" evidence="12">
    <location>
        <begin position="392"/>
        <end position="421"/>
    </location>
</feature>
<evidence type="ECO:0000256" key="7">
    <source>
        <dbReference type="ARBA" id="ARBA00022840"/>
    </source>
</evidence>
<reference evidence="15" key="1">
    <citation type="journal article" date="2011" name="Nature">
        <title>Genome sequence and analysis of the tuber crop potato.</title>
        <authorList>
            <consortium name="The Potato Genome Sequencing Consortium"/>
        </authorList>
    </citation>
    <scope>NUCLEOTIDE SEQUENCE [LARGE SCALE GENOMIC DNA]</scope>
    <source>
        <strain evidence="15">cv. DM1-3 516 R44</strain>
    </source>
</reference>
<evidence type="ECO:0000313" key="14">
    <source>
        <dbReference type="EnsemblPlants" id="PGSC0003DMT400049053"/>
    </source>
</evidence>
<dbReference type="InterPro" id="IPR001245">
    <property type="entry name" value="Ser-Thr/Tyr_kinase_cat_dom"/>
</dbReference>
<dbReference type="GO" id="GO:0005886">
    <property type="term" value="C:plasma membrane"/>
    <property type="evidence" value="ECO:0000318"/>
    <property type="project" value="GO_Central"/>
</dbReference>
<keyword evidence="4" id="KW-0732">Signal</keyword>
<dbReference type="PROSITE" id="PS50011">
    <property type="entry name" value="PROTEIN_KINASE_DOM"/>
    <property type="match status" value="1"/>
</dbReference>
<dbReference type="GO" id="GO:0007165">
    <property type="term" value="P:signal transduction"/>
    <property type="evidence" value="ECO:0000318"/>
    <property type="project" value="GO_Central"/>
</dbReference>
<evidence type="ECO:0000256" key="6">
    <source>
        <dbReference type="ARBA" id="ARBA00022777"/>
    </source>
</evidence>
<evidence type="ECO:0000313" key="15">
    <source>
        <dbReference type="Proteomes" id="UP000011115"/>
    </source>
</evidence>
<dbReference type="OMA" id="WITIIAV"/>
<keyword evidence="8" id="KW-1015">Disulfide bond</keyword>
<dbReference type="eggNOG" id="ENOG502QTV8">
    <property type="taxonomic scope" value="Eukaryota"/>
</dbReference>
<evidence type="ECO:0000256" key="10">
    <source>
        <dbReference type="ARBA" id="ARBA00047899"/>
    </source>
</evidence>
<dbReference type="SMART" id="SM00220">
    <property type="entry name" value="S_TKc"/>
    <property type="match status" value="1"/>
</dbReference>
<dbReference type="HOGENOM" id="CLU_000288_21_3_1"/>
<evidence type="ECO:0000256" key="5">
    <source>
        <dbReference type="ARBA" id="ARBA00022741"/>
    </source>
</evidence>
<dbReference type="PANTHER" id="PTHR27002">
    <property type="entry name" value="RECEPTOR-LIKE SERINE/THREONINE-PROTEIN KINASE SD1-8"/>
    <property type="match status" value="1"/>
</dbReference>
<dbReference type="PaxDb" id="4113-PGSC0003DMT400049053"/>
<dbReference type="PANTHER" id="PTHR27002:SF993">
    <property type="entry name" value="RECEPTOR-LIKE SERINE_THREONINE-PROTEIN KINASE"/>
    <property type="match status" value="1"/>
</dbReference>
<feature type="domain" description="Protein kinase" evidence="13">
    <location>
        <begin position="97"/>
        <end position="387"/>
    </location>
</feature>
<reference evidence="14" key="2">
    <citation type="submission" date="2015-06" db="UniProtKB">
        <authorList>
            <consortium name="EnsemblPlants"/>
        </authorList>
    </citation>
    <scope>IDENTIFICATION</scope>
    <source>
        <strain evidence="14">DM1-3 516 R44</strain>
    </source>
</reference>
<keyword evidence="9" id="KW-0325">Glycoprotein</keyword>
<dbReference type="EnsemblPlants" id="PGSC0003DMT400049053">
    <property type="protein sequence ID" value="PGSC0003DMT400049053"/>
    <property type="gene ID" value="PGSC0003DMG400019062"/>
</dbReference>
<comment type="catalytic activity">
    <reaction evidence="11">
        <text>L-seryl-[protein] + ATP = O-phospho-L-seryl-[protein] + ADP + H(+)</text>
        <dbReference type="Rhea" id="RHEA:17989"/>
        <dbReference type="Rhea" id="RHEA-COMP:9863"/>
        <dbReference type="Rhea" id="RHEA-COMP:11604"/>
        <dbReference type="ChEBI" id="CHEBI:15378"/>
        <dbReference type="ChEBI" id="CHEBI:29999"/>
        <dbReference type="ChEBI" id="CHEBI:30616"/>
        <dbReference type="ChEBI" id="CHEBI:83421"/>
        <dbReference type="ChEBI" id="CHEBI:456216"/>
        <dbReference type="EC" id="2.7.11.1"/>
    </reaction>
</comment>
<dbReference type="EC" id="2.7.11.1" evidence="1"/>
<evidence type="ECO:0000256" key="8">
    <source>
        <dbReference type="ARBA" id="ARBA00023157"/>
    </source>
</evidence>
<dbReference type="GO" id="GO:0004674">
    <property type="term" value="F:protein serine/threonine kinase activity"/>
    <property type="evidence" value="ECO:0000318"/>
    <property type="project" value="GO_Central"/>
</dbReference>
<keyword evidence="2" id="KW-0723">Serine/threonine-protein kinase</keyword>
<dbReference type="SUPFAM" id="SSF56112">
    <property type="entry name" value="Protein kinase-like (PK-like)"/>
    <property type="match status" value="1"/>
</dbReference>
<dbReference type="Gramene" id="PGSC0003DMT400049053">
    <property type="protein sequence ID" value="PGSC0003DMT400049053"/>
    <property type="gene ID" value="PGSC0003DMG400019062"/>
</dbReference>
<evidence type="ECO:0000256" key="12">
    <source>
        <dbReference type="SAM" id="MobiDB-lite"/>
    </source>
</evidence>
<dbReference type="PROSITE" id="PS00108">
    <property type="entry name" value="PROTEIN_KINASE_ST"/>
    <property type="match status" value="1"/>
</dbReference>
<accession>M1BN70</accession>
<dbReference type="InterPro" id="IPR000719">
    <property type="entry name" value="Prot_kinase_dom"/>
</dbReference>